<evidence type="ECO:0000313" key="11">
    <source>
        <dbReference type="Ensembl" id="ENSCINP00000033613.1"/>
    </source>
</evidence>
<protein>
    <recommendedName>
        <fullName evidence="10">Hexosyltransferase</fullName>
        <ecNumber evidence="10">2.4.1.-</ecNumber>
    </recommendedName>
</protein>
<accession>H2XVC9</accession>
<evidence type="ECO:0000256" key="6">
    <source>
        <dbReference type="ARBA" id="ARBA00022968"/>
    </source>
</evidence>
<dbReference type="HOGENOM" id="CLU_036849_4_0_1"/>
<organism evidence="11 12">
    <name type="scientific">Ciona intestinalis</name>
    <name type="common">Transparent sea squirt</name>
    <name type="synonym">Ascidia intestinalis</name>
    <dbReference type="NCBI Taxonomy" id="7719"/>
    <lineage>
        <taxon>Eukaryota</taxon>
        <taxon>Metazoa</taxon>
        <taxon>Chordata</taxon>
        <taxon>Tunicata</taxon>
        <taxon>Ascidiacea</taxon>
        <taxon>Phlebobranchia</taxon>
        <taxon>Cionidae</taxon>
        <taxon>Ciona</taxon>
    </lineage>
</organism>
<evidence type="ECO:0000256" key="10">
    <source>
        <dbReference type="RuleBase" id="RU363063"/>
    </source>
</evidence>
<dbReference type="EMBL" id="EAAA01003014">
    <property type="status" value="NOT_ANNOTATED_CDS"/>
    <property type="molecule type" value="Genomic_DNA"/>
</dbReference>
<dbReference type="InParanoid" id="H2XVC9"/>
<comment type="similarity">
    <text evidence="2 10">Belongs to the glycosyltransferase 31 family.</text>
</comment>
<dbReference type="PANTHER" id="PTHR11214:SF283">
    <property type="entry name" value="N-ACETYLLACTOSAMINIDE BETA-1,3-N-ACETYLGLUCOSAMINYLTRANSFERASE 4-LIKE"/>
    <property type="match status" value="1"/>
</dbReference>
<dbReference type="EC" id="2.4.1.-" evidence="10"/>
<reference evidence="11" key="2">
    <citation type="journal article" date="2008" name="Genome Biol.">
        <title>Improved genome assembly and evidence-based global gene model set for the chordate Ciona intestinalis: new insight into intron and operon populations.</title>
        <authorList>
            <person name="Satou Y."/>
            <person name="Mineta K."/>
            <person name="Ogasawara M."/>
            <person name="Sasakura Y."/>
            <person name="Shoguchi E."/>
            <person name="Ueno K."/>
            <person name="Yamada L."/>
            <person name="Matsumoto J."/>
            <person name="Wasserscheid J."/>
            <person name="Dewar K."/>
            <person name="Wiley G.B."/>
            <person name="Macmil S.L."/>
            <person name="Roe B.A."/>
            <person name="Zeller R.W."/>
            <person name="Hastings K.E."/>
            <person name="Lemaire P."/>
            <person name="Lindquist E."/>
            <person name="Endo T."/>
            <person name="Hotta K."/>
            <person name="Inaba K."/>
        </authorList>
    </citation>
    <scope>NUCLEOTIDE SEQUENCE [LARGE SCALE GENOMIC DNA]</scope>
    <source>
        <strain evidence="11">wild type</strain>
    </source>
</reference>
<dbReference type="GO" id="GO:0000139">
    <property type="term" value="C:Golgi membrane"/>
    <property type="evidence" value="ECO:0000318"/>
    <property type="project" value="GO_Central"/>
</dbReference>
<keyword evidence="4" id="KW-0808">Transferase</keyword>
<comment type="subcellular location">
    <subcellularLocation>
        <location evidence="1 10">Golgi apparatus membrane</location>
        <topology evidence="1 10">Single-pass type II membrane protein</topology>
    </subcellularLocation>
</comment>
<evidence type="ECO:0000256" key="3">
    <source>
        <dbReference type="ARBA" id="ARBA00022676"/>
    </source>
</evidence>
<keyword evidence="12" id="KW-1185">Reference proteome</keyword>
<sequence>ESYFVHVTFVKSAMGNTLNRDTIRQTWGSVSHIGHVDFYTVFVVGSYGSEANFTSLEDESEKHKDILQYSGDDKYGNIAEKTLAGMAWAATNLHFNTKPLLGGHLYASADDDMLIDVDELRKNIFNYYQHSGYLRMKLFPIVCGFKLAEKSKPQRTPGAKWYVSEDVFKWGVYPHFCHGGFYTMSIATMLELYKASMETNLFHFDDVWITGILRNVIGMPNNYLVASMFKHIYFKLIQRVITCLSHVLNAWPTIYTFSSNQVPVCWCVL</sequence>
<dbReference type="GeneTree" id="ENSGT00940000163442"/>
<keyword evidence="7" id="KW-1133">Transmembrane helix</keyword>
<dbReference type="FunFam" id="3.90.550.50:FF:000064">
    <property type="entry name" value="Hexosyltransferase"/>
    <property type="match status" value="1"/>
</dbReference>
<dbReference type="InterPro" id="IPR002659">
    <property type="entry name" value="Glyco_trans_31"/>
</dbReference>
<dbReference type="GO" id="GO:0006493">
    <property type="term" value="P:protein O-linked glycosylation"/>
    <property type="evidence" value="ECO:0000318"/>
    <property type="project" value="GO_Central"/>
</dbReference>
<dbReference type="STRING" id="7719.ENSCINP00000033613"/>
<evidence type="ECO:0000256" key="8">
    <source>
        <dbReference type="ARBA" id="ARBA00023034"/>
    </source>
</evidence>
<reference evidence="11" key="4">
    <citation type="submission" date="2025-09" db="UniProtKB">
        <authorList>
            <consortium name="Ensembl"/>
        </authorList>
    </citation>
    <scope>IDENTIFICATION</scope>
</reference>
<keyword evidence="3 10" id="KW-0328">Glycosyltransferase</keyword>
<evidence type="ECO:0000313" key="12">
    <source>
        <dbReference type="Proteomes" id="UP000008144"/>
    </source>
</evidence>
<dbReference type="PANTHER" id="PTHR11214">
    <property type="entry name" value="BETA-1,3-N-ACETYLGLUCOSAMINYLTRANSFERASE"/>
    <property type="match status" value="1"/>
</dbReference>
<dbReference type="OMA" id="ANSHRFW"/>
<name>H2XVC9_CIOIN</name>
<evidence type="ECO:0000256" key="7">
    <source>
        <dbReference type="ARBA" id="ARBA00022989"/>
    </source>
</evidence>
<dbReference type="Pfam" id="PF01762">
    <property type="entry name" value="Galactosyl_T"/>
    <property type="match status" value="1"/>
</dbReference>
<evidence type="ECO:0000256" key="1">
    <source>
        <dbReference type="ARBA" id="ARBA00004323"/>
    </source>
</evidence>
<evidence type="ECO:0000256" key="4">
    <source>
        <dbReference type="ARBA" id="ARBA00022679"/>
    </source>
</evidence>
<evidence type="ECO:0000256" key="2">
    <source>
        <dbReference type="ARBA" id="ARBA00008661"/>
    </source>
</evidence>
<dbReference type="Ensembl" id="ENSCINT00000035484.1">
    <property type="protein sequence ID" value="ENSCINP00000033613.1"/>
    <property type="gene ID" value="ENSCING00000019099.1"/>
</dbReference>
<evidence type="ECO:0000256" key="5">
    <source>
        <dbReference type="ARBA" id="ARBA00022692"/>
    </source>
</evidence>
<dbReference type="AlphaFoldDB" id="H2XVC9"/>
<keyword evidence="9" id="KW-0472">Membrane</keyword>
<keyword evidence="8 10" id="KW-0333">Golgi apparatus</keyword>
<dbReference type="Proteomes" id="UP000008144">
    <property type="component" value="Chromosome 9"/>
</dbReference>
<reference evidence="11" key="3">
    <citation type="submission" date="2025-08" db="UniProtKB">
        <authorList>
            <consortium name="Ensembl"/>
        </authorList>
    </citation>
    <scope>IDENTIFICATION</scope>
</reference>
<keyword evidence="6" id="KW-0735">Signal-anchor</keyword>
<dbReference type="Gene3D" id="3.90.550.50">
    <property type="match status" value="1"/>
</dbReference>
<dbReference type="GO" id="GO:0016757">
    <property type="term" value="F:glycosyltransferase activity"/>
    <property type="evidence" value="ECO:0000318"/>
    <property type="project" value="GO_Central"/>
</dbReference>
<evidence type="ECO:0000256" key="9">
    <source>
        <dbReference type="ARBA" id="ARBA00023136"/>
    </source>
</evidence>
<proteinExistence type="inferred from homology"/>
<keyword evidence="5" id="KW-0812">Transmembrane</keyword>
<dbReference type="GO" id="GO:0016758">
    <property type="term" value="F:hexosyltransferase activity"/>
    <property type="evidence" value="ECO:0007669"/>
    <property type="project" value="InterPro"/>
</dbReference>
<reference evidence="12" key="1">
    <citation type="journal article" date="2002" name="Science">
        <title>The draft genome of Ciona intestinalis: insights into chordate and vertebrate origins.</title>
        <authorList>
            <person name="Dehal P."/>
            <person name="Satou Y."/>
            <person name="Campbell R.K."/>
            <person name="Chapman J."/>
            <person name="Degnan B."/>
            <person name="De Tomaso A."/>
            <person name="Davidson B."/>
            <person name="Di Gregorio A."/>
            <person name="Gelpke M."/>
            <person name="Goodstein D.M."/>
            <person name="Harafuji N."/>
            <person name="Hastings K.E."/>
            <person name="Ho I."/>
            <person name="Hotta K."/>
            <person name="Huang W."/>
            <person name="Kawashima T."/>
            <person name="Lemaire P."/>
            <person name="Martinez D."/>
            <person name="Meinertzhagen I.A."/>
            <person name="Necula S."/>
            <person name="Nonaka M."/>
            <person name="Putnam N."/>
            <person name="Rash S."/>
            <person name="Saiga H."/>
            <person name="Satake M."/>
            <person name="Terry A."/>
            <person name="Yamada L."/>
            <person name="Wang H.G."/>
            <person name="Awazu S."/>
            <person name="Azumi K."/>
            <person name="Boore J."/>
            <person name="Branno M."/>
            <person name="Chin-Bow S."/>
            <person name="DeSantis R."/>
            <person name="Doyle S."/>
            <person name="Francino P."/>
            <person name="Keys D.N."/>
            <person name="Haga S."/>
            <person name="Hayashi H."/>
            <person name="Hino K."/>
            <person name="Imai K.S."/>
            <person name="Inaba K."/>
            <person name="Kano S."/>
            <person name="Kobayashi K."/>
            <person name="Kobayashi M."/>
            <person name="Lee B.I."/>
            <person name="Makabe K.W."/>
            <person name="Manohar C."/>
            <person name="Matassi G."/>
            <person name="Medina M."/>
            <person name="Mochizuki Y."/>
            <person name="Mount S."/>
            <person name="Morishita T."/>
            <person name="Miura S."/>
            <person name="Nakayama A."/>
            <person name="Nishizaka S."/>
            <person name="Nomoto H."/>
            <person name="Ohta F."/>
            <person name="Oishi K."/>
            <person name="Rigoutsos I."/>
            <person name="Sano M."/>
            <person name="Sasaki A."/>
            <person name="Sasakura Y."/>
            <person name="Shoguchi E."/>
            <person name="Shin-i T."/>
            <person name="Spagnuolo A."/>
            <person name="Stainier D."/>
            <person name="Suzuki M.M."/>
            <person name="Tassy O."/>
            <person name="Takatori N."/>
            <person name="Tokuoka M."/>
            <person name="Yagi K."/>
            <person name="Yoshizaki F."/>
            <person name="Wada S."/>
            <person name="Zhang C."/>
            <person name="Hyatt P.D."/>
            <person name="Larimer F."/>
            <person name="Detter C."/>
            <person name="Doggett N."/>
            <person name="Glavina T."/>
            <person name="Hawkins T."/>
            <person name="Richardson P."/>
            <person name="Lucas S."/>
            <person name="Kohara Y."/>
            <person name="Levine M."/>
            <person name="Satoh N."/>
            <person name="Rokhsar D.S."/>
        </authorList>
    </citation>
    <scope>NUCLEOTIDE SEQUENCE [LARGE SCALE GENOMIC DNA]</scope>
</reference>